<dbReference type="EMBL" id="KN822136">
    <property type="protein sequence ID" value="KIM55358.1"/>
    <property type="molecule type" value="Genomic_DNA"/>
</dbReference>
<protein>
    <recommendedName>
        <fullName evidence="3">RING-type domain-containing protein</fullName>
    </recommendedName>
</protein>
<dbReference type="Gene3D" id="3.30.40.10">
    <property type="entry name" value="Zinc/RING finger domain, C3HC4 (zinc finger)"/>
    <property type="match status" value="1"/>
</dbReference>
<evidence type="ECO:0000313" key="1">
    <source>
        <dbReference type="EMBL" id="KIM55358.1"/>
    </source>
</evidence>
<dbReference type="Proteomes" id="UP000053989">
    <property type="component" value="Unassembled WGS sequence"/>
</dbReference>
<dbReference type="OrthoDB" id="8062037at2759"/>
<reference evidence="1 2" key="1">
    <citation type="submission" date="2014-04" db="EMBL/GenBank/DDBJ databases">
        <authorList>
            <consortium name="DOE Joint Genome Institute"/>
            <person name="Kuo A."/>
            <person name="Kohler A."/>
            <person name="Nagy L.G."/>
            <person name="Floudas D."/>
            <person name="Copeland A."/>
            <person name="Barry K.W."/>
            <person name="Cichocki N."/>
            <person name="Veneault-Fourrey C."/>
            <person name="LaButti K."/>
            <person name="Lindquist E.A."/>
            <person name="Lipzen A."/>
            <person name="Lundell T."/>
            <person name="Morin E."/>
            <person name="Murat C."/>
            <person name="Sun H."/>
            <person name="Tunlid A."/>
            <person name="Henrissat B."/>
            <person name="Grigoriev I.V."/>
            <person name="Hibbett D.S."/>
            <person name="Martin F."/>
            <person name="Nordberg H.P."/>
            <person name="Cantor M.N."/>
            <person name="Hua S.X."/>
        </authorList>
    </citation>
    <scope>NUCLEOTIDE SEQUENCE [LARGE SCALE GENOMIC DNA]</scope>
    <source>
        <strain evidence="1 2">Foug A</strain>
    </source>
</reference>
<accession>A0A0C2Z0K3</accession>
<keyword evidence="2" id="KW-1185">Reference proteome</keyword>
<name>A0A0C2Z0K3_9AGAM</name>
<organism evidence="1 2">
    <name type="scientific">Scleroderma citrinum Foug A</name>
    <dbReference type="NCBI Taxonomy" id="1036808"/>
    <lineage>
        <taxon>Eukaryota</taxon>
        <taxon>Fungi</taxon>
        <taxon>Dikarya</taxon>
        <taxon>Basidiomycota</taxon>
        <taxon>Agaricomycotina</taxon>
        <taxon>Agaricomycetes</taxon>
        <taxon>Agaricomycetidae</taxon>
        <taxon>Boletales</taxon>
        <taxon>Sclerodermatineae</taxon>
        <taxon>Sclerodermataceae</taxon>
        <taxon>Scleroderma</taxon>
    </lineage>
</organism>
<dbReference type="HOGENOM" id="CLU_013137_17_2_1"/>
<proteinExistence type="predicted"/>
<feature type="non-terminal residue" evidence="1">
    <location>
        <position position="1"/>
    </location>
</feature>
<dbReference type="STRING" id="1036808.A0A0C2Z0K3"/>
<dbReference type="InParanoid" id="A0A0C2Z0K3"/>
<dbReference type="InterPro" id="IPR013083">
    <property type="entry name" value="Znf_RING/FYVE/PHD"/>
</dbReference>
<dbReference type="AlphaFoldDB" id="A0A0C2Z0K3"/>
<reference evidence="2" key="2">
    <citation type="submission" date="2015-01" db="EMBL/GenBank/DDBJ databases">
        <title>Evolutionary Origins and Diversification of the Mycorrhizal Mutualists.</title>
        <authorList>
            <consortium name="DOE Joint Genome Institute"/>
            <consortium name="Mycorrhizal Genomics Consortium"/>
            <person name="Kohler A."/>
            <person name="Kuo A."/>
            <person name="Nagy L.G."/>
            <person name="Floudas D."/>
            <person name="Copeland A."/>
            <person name="Barry K.W."/>
            <person name="Cichocki N."/>
            <person name="Veneault-Fourrey C."/>
            <person name="LaButti K."/>
            <person name="Lindquist E.A."/>
            <person name="Lipzen A."/>
            <person name="Lundell T."/>
            <person name="Morin E."/>
            <person name="Murat C."/>
            <person name="Riley R."/>
            <person name="Ohm R."/>
            <person name="Sun H."/>
            <person name="Tunlid A."/>
            <person name="Henrissat B."/>
            <person name="Grigoriev I.V."/>
            <person name="Hibbett D.S."/>
            <person name="Martin F."/>
        </authorList>
    </citation>
    <scope>NUCLEOTIDE SEQUENCE [LARGE SCALE GENOMIC DNA]</scope>
    <source>
        <strain evidence="2">Foug A</strain>
    </source>
</reference>
<feature type="non-terminal residue" evidence="1">
    <location>
        <position position="76"/>
    </location>
</feature>
<sequence>DELFDSSYEALLSLSNAIGEVRSKVTPEDVIAALPSATYKEWAKEDSETRCPICLDDYEPFDMVTKLLDCSHWLHK</sequence>
<dbReference type="SUPFAM" id="SSF57850">
    <property type="entry name" value="RING/U-box"/>
    <property type="match status" value="1"/>
</dbReference>
<gene>
    <name evidence="1" type="ORF">SCLCIDRAFT_37136</name>
</gene>
<evidence type="ECO:0000313" key="2">
    <source>
        <dbReference type="Proteomes" id="UP000053989"/>
    </source>
</evidence>
<evidence type="ECO:0008006" key="3">
    <source>
        <dbReference type="Google" id="ProtNLM"/>
    </source>
</evidence>